<dbReference type="SUPFAM" id="SSF56712">
    <property type="entry name" value="Prokaryotic type I DNA topoisomerase"/>
    <property type="match status" value="1"/>
</dbReference>
<dbReference type="InterPro" id="IPR006171">
    <property type="entry name" value="TOPRIM_dom"/>
</dbReference>
<dbReference type="PRINTS" id="PR00417">
    <property type="entry name" value="PRTPISMRASEI"/>
</dbReference>
<dbReference type="InterPro" id="IPR023405">
    <property type="entry name" value="Topo_IA_core_domain"/>
</dbReference>
<proteinExistence type="inferred from homology"/>
<organism evidence="9 10">
    <name type="scientific">Heterodera trifolii</name>
    <dbReference type="NCBI Taxonomy" id="157864"/>
    <lineage>
        <taxon>Eukaryota</taxon>
        <taxon>Metazoa</taxon>
        <taxon>Ecdysozoa</taxon>
        <taxon>Nematoda</taxon>
        <taxon>Chromadorea</taxon>
        <taxon>Rhabditida</taxon>
        <taxon>Tylenchina</taxon>
        <taxon>Tylenchomorpha</taxon>
        <taxon>Tylenchoidea</taxon>
        <taxon>Heteroderidae</taxon>
        <taxon>Heteroderinae</taxon>
        <taxon>Heterodera</taxon>
    </lineage>
</organism>
<dbReference type="Gene3D" id="1.10.460.10">
    <property type="entry name" value="Topoisomerase I, domain 2"/>
    <property type="match status" value="1"/>
</dbReference>
<keyword evidence="10" id="KW-1185">Reference proteome</keyword>
<reference evidence="9 10" key="1">
    <citation type="submission" date="2024-10" db="EMBL/GenBank/DDBJ databases">
        <authorList>
            <person name="Kim D."/>
        </authorList>
    </citation>
    <scope>NUCLEOTIDE SEQUENCE [LARGE SCALE GENOMIC DNA]</scope>
    <source>
        <strain evidence="9">BH-2024</strain>
    </source>
</reference>
<dbReference type="PANTHER" id="PTHR11390:SF20">
    <property type="entry name" value="DNA TOPOISOMERASE 3-BETA-1"/>
    <property type="match status" value="1"/>
</dbReference>
<protein>
    <recommendedName>
        <fullName evidence="3 7">DNA topoisomerase</fullName>
        <ecNumber evidence="3 7">5.6.2.1</ecNumber>
    </recommendedName>
</protein>
<dbReference type="CDD" id="cd00186">
    <property type="entry name" value="TOP1Ac"/>
    <property type="match status" value="1"/>
</dbReference>
<comment type="caution">
    <text evidence="9">The sequence shown here is derived from an EMBL/GenBank/DDBJ whole genome shotgun (WGS) entry which is preliminary data.</text>
</comment>
<dbReference type="EC" id="5.6.2.1" evidence="3 7"/>
<dbReference type="Pfam" id="PF01131">
    <property type="entry name" value="Topoisom_bac"/>
    <property type="match status" value="1"/>
</dbReference>
<dbReference type="PROSITE" id="PS52039">
    <property type="entry name" value="TOPO_IA_2"/>
    <property type="match status" value="1"/>
</dbReference>
<dbReference type="PROSITE" id="PS00396">
    <property type="entry name" value="TOPO_IA_1"/>
    <property type="match status" value="1"/>
</dbReference>
<dbReference type="SMART" id="SM00493">
    <property type="entry name" value="TOPRIM"/>
    <property type="match status" value="1"/>
</dbReference>
<dbReference type="Gene3D" id="3.40.50.140">
    <property type="match status" value="1"/>
</dbReference>
<dbReference type="GO" id="GO:0003917">
    <property type="term" value="F:DNA topoisomerase type I (single strand cut, ATP-independent) activity"/>
    <property type="evidence" value="ECO:0007669"/>
    <property type="project" value="UniProtKB-EC"/>
</dbReference>
<evidence type="ECO:0000256" key="1">
    <source>
        <dbReference type="ARBA" id="ARBA00000213"/>
    </source>
</evidence>
<dbReference type="InterPro" id="IPR013826">
    <property type="entry name" value="Topo_IA_cen_sub3"/>
</dbReference>
<evidence type="ECO:0000313" key="9">
    <source>
        <dbReference type="EMBL" id="KAL3089882.1"/>
    </source>
</evidence>
<comment type="function">
    <text evidence="7">Introduces a single-strand break via transesterification at a target site in duplex DNA. Releases the supercoiling and torsional tension of DNA introduced during the DNA replication and transcription by transiently cleaving and rejoining one strand of the DNA duplex. The scissile phosphodiester is attacked by the catalytic tyrosine of the enzyme, resulting in the formation of a DNA-(5'-phosphotyrosyl)-enzyme intermediate and the expulsion of a 3'-OH DNA strand.</text>
</comment>
<dbReference type="SMART" id="SM00436">
    <property type="entry name" value="TOP1Bc"/>
    <property type="match status" value="1"/>
</dbReference>
<dbReference type="InterPro" id="IPR003601">
    <property type="entry name" value="Topo_IA_2"/>
</dbReference>
<evidence type="ECO:0000256" key="3">
    <source>
        <dbReference type="ARBA" id="ARBA00012891"/>
    </source>
</evidence>
<dbReference type="InterPro" id="IPR023406">
    <property type="entry name" value="Topo_IA_AS"/>
</dbReference>
<dbReference type="PANTHER" id="PTHR11390">
    <property type="entry name" value="PROKARYOTIC DNA TOPOISOMERASE"/>
    <property type="match status" value="1"/>
</dbReference>
<dbReference type="InterPro" id="IPR013824">
    <property type="entry name" value="Topo_IA_cen_sub1"/>
</dbReference>
<evidence type="ECO:0000256" key="7">
    <source>
        <dbReference type="RuleBase" id="RU362092"/>
    </source>
</evidence>
<evidence type="ECO:0000259" key="8">
    <source>
        <dbReference type="PROSITE" id="PS52039"/>
    </source>
</evidence>
<dbReference type="InterPro" id="IPR013825">
    <property type="entry name" value="Topo_IA_cen_sub2"/>
</dbReference>
<dbReference type="InterPro" id="IPR034144">
    <property type="entry name" value="TOPRIM_TopoIII"/>
</dbReference>
<dbReference type="Gene3D" id="1.10.290.10">
    <property type="entry name" value="Topoisomerase I, domain 4"/>
    <property type="match status" value="1"/>
</dbReference>
<evidence type="ECO:0000313" key="10">
    <source>
        <dbReference type="Proteomes" id="UP001620626"/>
    </source>
</evidence>
<accession>A0ABD2JH22</accession>
<dbReference type="InterPro" id="IPR003602">
    <property type="entry name" value="Topo_IA_DNA-bd_dom"/>
</dbReference>
<keyword evidence="5 7" id="KW-0238">DNA-binding</keyword>
<dbReference type="Pfam" id="PF01751">
    <property type="entry name" value="Toprim"/>
    <property type="match status" value="1"/>
</dbReference>
<evidence type="ECO:0000256" key="6">
    <source>
        <dbReference type="ARBA" id="ARBA00023235"/>
    </source>
</evidence>
<dbReference type="CDD" id="cd03362">
    <property type="entry name" value="TOPRIM_TopoIA_TopoIII"/>
    <property type="match status" value="1"/>
</dbReference>
<dbReference type="InterPro" id="IPR013497">
    <property type="entry name" value="Topo_IA_cen"/>
</dbReference>
<dbReference type="SMART" id="SM00437">
    <property type="entry name" value="TOP1Ac"/>
    <property type="match status" value="1"/>
</dbReference>
<comment type="similarity">
    <text evidence="2 7">Belongs to the type IA topoisomerase family.</text>
</comment>
<keyword evidence="6 7" id="KW-0413">Isomerase</keyword>
<evidence type="ECO:0000256" key="4">
    <source>
        <dbReference type="ARBA" id="ARBA00023029"/>
    </source>
</evidence>
<evidence type="ECO:0000256" key="5">
    <source>
        <dbReference type="ARBA" id="ARBA00023125"/>
    </source>
</evidence>
<comment type="catalytic activity">
    <reaction evidence="1 7">
        <text>ATP-independent breakage of single-stranded DNA, followed by passage and rejoining.</text>
        <dbReference type="EC" id="5.6.2.1"/>
    </reaction>
</comment>
<dbReference type="EMBL" id="JBICBT010000971">
    <property type="protein sequence ID" value="KAL3089882.1"/>
    <property type="molecule type" value="Genomic_DNA"/>
</dbReference>
<keyword evidence="4 7" id="KW-0799">Topoisomerase</keyword>
<sequence length="684" mass="78922">MYVLIVAEKPTIAEEIAKILSNGNYKKLRGWNSHTFVFECLGEFYQQIVFDYNFKFHRPLNWCFNFCFLDTSFPQKFTSWYREEPKALFKCPIEPRVANPKHNLNKFLAAEAANCEFILLWLDCDREGENICFEVIDAVRKEMCRAKGLTEEEFMDRVFRARFSSITAKEIKRAMADLGKPNFSVSQAVLVRQELDLRIGCAFTRFLTTHFRHGYCDFDDNYVSLGPCQTPTLAFCVRRHDAIGQFKPQPYWVVQAEVELSNGGQSVTLDWCRTRQYSRETAQTLLDKMKKFTVATLSDVLTNLHTVQKPEALRTVEMLKMASIRLGMSPAWTMAVAEKLYTRGNISYPRTETSAYHEEFEFERVLSALERSSTFAPIVRQIRSDGKSLPENGTNKGDHPPITPLRSFRLYEEDGKWWFADAHALYKQIAHHFLATLMRPCKYLLKSVIFDIGGEQFLCQSRKVEDAGFTKVLAWLAVPESNTKAMNALSKLSIGDKLRIKQLKLIGRTSVRPEHLTEAELITLMEDHGIGTDASIPVHVENICQREFVTVATKQRRLVPTPLGTALLHGYQRVDPDLVVPTSRAQMERKLEQIAQGTADTETLRKETLDFYLDKFCNFEQRIGDVEDQIRAEIFDPAKPFRHCFMCGREMLLVVAVFHERTQQLICPNCHHREKEWDSNLFSQ</sequence>
<gene>
    <name evidence="9" type="ORF">niasHT_022514</name>
</gene>
<feature type="domain" description="Topo IA-type catalytic" evidence="8">
    <location>
        <begin position="182"/>
        <end position="616"/>
    </location>
</feature>
<dbReference type="AlphaFoldDB" id="A0ABD2JH22"/>
<name>A0ABD2JH22_9BILA</name>
<dbReference type="GO" id="GO:0003677">
    <property type="term" value="F:DNA binding"/>
    <property type="evidence" value="ECO:0007669"/>
    <property type="project" value="UniProtKB-KW"/>
</dbReference>
<dbReference type="Proteomes" id="UP001620626">
    <property type="component" value="Unassembled WGS sequence"/>
</dbReference>
<evidence type="ECO:0000256" key="2">
    <source>
        <dbReference type="ARBA" id="ARBA00009446"/>
    </source>
</evidence>
<dbReference type="InterPro" id="IPR000380">
    <property type="entry name" value="Topo_IA"/>
</dbReference>
<dbReference type="Gene3D" id="2.70.20.10">
    <property type="entry name" value="Topoisomerase I, domain 3"/>
    <property type="match status" value="1"/>
</dbReference>